<dbReference type="Gene3D" id="2.40.30.170">
    <property type="match status" value="1"/>
</dbReference>
<dbReference type="Proteomes" id="UP000215616">
    <property type="component" value="Unassembled WGS sequence"/>
</dbReference>
<dbReference type="InterPro" id="IPR051909">
    <property type="entry name" value="MFP_Cation_Efflux"/>
</dbReference>
<dbReference type="AlphaFoldDB" id="A0A258CPN9"/>
<feature type="domain" description="CusB-like beta-barrel" evidence="2">
    <location>
        <begin position="41"/>
        <end position="113"/>
    </location>
</feature>
<comment type="caution">
    <text evidence="4">The sequence shown here is derived from an EMBL/GenBank/DDBJ whole genome shotgun (WGS) entry which is preliminary data.</text>
</comment>
<keyword evidence="1" id="KW-0813">Transport</keyword>
<dbReference type="GO" id="GO:0060003">
    <property type="term" value="P:copper ion export"/>
    <property type="evidence" value="ECO:0007669"/>
    <property type="project" value="TreeGrafter"/>
</dbReference>
<gene>
    <name evidence="4" type="ORF">B7Z12_21365</name>
</gene>
<name>A0A258CPN9_CAUVI</name>
<accession>A0A258CPN9</accession>
<evidence type="ECO:0000313" key="4">
    <source>
        <dbReference type="EMBL" id="OYW97589.1"/>
    </source>
</evidence>
<dbReference type="Pfam" id="PF25954">
    <property type="entry name" value="Beta-barrel_RND_2"/>
    <property type="match status" value="1"/>
</dbReference>
<dbReference type="GO" id="GO:0046914">
    <property type="term" value="F:transition metal ion binding"/>
    <property type="evidence" value="ECO:0007669"/>
    <property type="project" value="TreeGrafter"/>
</dbReference>
<sequence length="192" mass="19896">MFIASPIAGRITFVADTAKLGSYVSPEAVLFRIADPKRIQIQAAVPVTDARRIAPGDVATVESVSGEKLAAIVRSVTPGVDAESRSATVVIALTAGLDGLQPGQFVRAHIKPKSSAPVEGRFVLPEEAVQSVEGQDVVFVREGDAFTAVPVRVGSRGGGRIEVVEGLTAGQSVAGKNAFLLKAELGKGEAEH</sequence>
<dbReference type="InterPro" id="IPR058792">
    <property type="entry name" value="Beta-barrel_RND_2"/>
</dbReference>
<protein>
    <recommendedName>
        <fullName evidence="6">RND efflux pump membrane fusion protein barrel-sandwich domain-containing protein</fullName>
    </recommendedName>
</protein>
<feature type="domain" description="CzcB-like C-terminal circularly permuted SH3-like" evidence="3">
    <location>
        <begin position="124"/>
        <end position="182"/>
    </location>
</feature>
<evidence type="ECO:0000259" key="2">
    <source>
        <dbReference type="Pfam" id="PF25954"/>
    </source>
</evidence>
<dbReference type="PANTHER" id="PTHR30097">
    <property type="entry name" value="CATION EFFLUX SYSTEM PROTEIN CUSB"/>
    <property type="match status" value="1"/>
</dbReference>
<dbReference type="GO" id="GO:0015679">
    <property type="term" value="P:plasma membrane copper ion transport"/>
    <property type="evidence" value="ECO:0007669"/>
    <property type="project" value="TreeGrafter"/>
</dbReference>
<dbReference type="EMBL" id="NCDQ01000629">
    <property type="protein sequence ID" value="OYW97589.1"/>
    <property type="molecule type" value="Genomic_DNA"/>
</dbReference>
<organism evidence="4 5">
    <name type="scientific">Caulobacter vibrioides</name>
    <name type="common">Caulobacter crescentus</name>
    <dbReference type="NCBI Taxonomy" id="155892"/>
    <lineage>
        <taxon>Bacteria</taxon>
        <taxon>Pseudomonadati</taxon>
        <taxon>Pseudomonadota</taxon>
        <taxon>Alphaproteobacteria</taxon>
        <taxon>Caulobacterales</taxon>
        <taxon>Caulobacteraceae</taxon>
        <taxon>Caulobacter</taxon>
    </lineage>
</organism>
<evidence type="ECO:0000259" key="3">
    <source>
        <dbReference type="Pfam" id="PF25975"/>
    </source>
</evidence>
<evidence type="ECO:0000313" key="5">
    <source>
        <dbReference type="Proteomes" id="UP000215616"/>
    </source>
</evidence>
<dbReference type="GO" id="GO:0030288">
    <property type="term" value="C:outer membrane-bounded periplasmic space"/>
    <property type="evidence" value="ECO:0007669"/>
    <property type="project" value="TreeGrafter"/>
</dbReference>
<evidence type="ECO:0008006" key="6">
    <source>
        <dbReference type="Google" id="ProtNLM"/>
    </source>
</evidence>
<dbReference type="PANTHER" id="PTHR30097:SF4">
    <property type="entry name" value="SLR6042 PROTEIN"/>
    <property type="match status" value="1"/>
</dbReference>
<dbReference type="InterPro" id="IPR058649">
    <property type="entry name" value="CzcB_C"/>
</dbReference>
<proteinExistence type="predicted"/>
<dbReference type="FunFam" id="2.40.420.20:FF:000006">
    <property type="entry name" value="RND family efflux transporter MFP subunit"/>
    <property type="match status" value="1"/>
</dbReference>
<evidence type="ECO:0000256" key="1">
    <source>
        <dbReference type="ARBA" id="ARBA00022448"/>
    </source>
</evidence>
<reference evidence="4 5" key="1">
    <citation type="submission" date="2017-03" db="EMBL/GenBank/DDBJ databases">
        <title>Lifting the veil on microbial sulfur biogeochemistry in mining wastewaters.</title>
        <authorList>
            <person name="Kantor R.S."/>
            <person name="Colenbrander Nelson T."/>
            <person name="Marshall S."/>
            <person name="Bennett D."/>
            <person name="Apte S."/>
            <person name="Camacho D."/>
            <person name="Thomas B.C."/>
            <person name="Warren L.A."/>
            <person name="Banfield J.F."/>
        </authorList>
    </citation>
    <scope>NUCLEOTIDE SEQUENCE [LARGE SCALE GENOMIC DNA]</scope>
    <source>
        <strain evidence="4">32-67-7</strain>
    </source>
</reference>
<dbReference type="Pfam" id="PF25975">
    <property type="entry name" value="CzcB_C"/>
    <property type="match status" value="1"/>
</dbReference>
<dbReference type="Gene3D" id="2.40.420.20">
    <property type="match status" value="1"/>
</dbReference>